<protein>
    <submittedName>
        <fullName evidence="2">Protein kinase superfamily protein with octicosapeptide/Phox/Bem1p domain</fullName>
    </submittedName>
</protein>
<dbReference type="Gene3D" id="3.30.420.10">
    <property type="entry name" value="Ribonuclease H-like superfamily/Ribonuclease H"/>
    <property type="match status" value="1"/>
</dbReference>
<organism evidence="2">
    <name type="scientific">Prunus dulcis</name>
    <name type="common">Almond</name>
    <name type="synonym">Amygdalus dulcis</name>
    <dbReference type="NCBI Taxonomy" id="3755"/>
    <lineage>
        <taxon>Eukaryota</taxon>
        <taxon>Viridiplantae</taxon>
        <taxon>Streptophyta</taxon>
        <taxon>Embryophyta</taxon>
        <taxon>Tracheophyta</taxon>
        <taxon>Spermatophyta</taxon>
        <taxon>Magnoliopsida</taxon>
        <taxon>eudicotyledons</taxon>
        <taxon>Gunneridae</taxon>
        <taxon>Pentapetalae</taxon>
        <taxon>rosids</taxon>
        <taxon>fabids</taxon>
        <taxon>Rosales</taxon>
        <taxon>Rosaceae</taxon>
        <taxon>Amygdaloideae</taxon>
        <taxon>Amygdaleae</taxon>
        <taxon>Prunus</taxon>
    </lineage>
</organism>
<dbReference type="GO" id="GO:0015074">
    <property type="term" value="P:DNA integration"/>
    <property type="evidence" value="ECO:0007669"/>
    <property type="project" value="InterPro"/>
</dbReference>
<dbReference type="InterPro" id="IPR025724">
    <property type="entry name" value="GAG-pre-integrase_dom"/>
</dbReference>
<dbReference type="PANTHER" id="PTHR42648">
    <property type="entry name" value="TRANSPOSASE, PUTATIVE-RELATED"/>
    <property type="match status" value="1"/>
</dbReference>
<dbReference type="InterPro" id="IPR012337">
    <property type="entry name" value="RNaseH-like_sf"/>
</dbReference>
<evidence type="ECO:0000313" key="2">
    <source>
        <dbReference type="EMBL" id="BBG99472.1"/>
    </source>
</evidence>
<reference evidence="2" key="1">
    <citation type="journal article" date="2019" name="Science">
        <title>Mutation of a bHLH transcription factor allowed almond domestication.</title>
        <authorList>
            <person name="Sanchez-Perez R."/>
            <person name="Pavan S."/>
            <person name="Mazzeo R."/>
            <person name="Moldovan C."/>
            <person name="Aiese Cigliano R."/>
            <person name="Del Cueto J."/>
            <person name="Ricciardi F."/>
            <person name="Lotti C."/>
            <person name="Ricciardi L."/>
            <person name="Dicenta F."/>
            <person name="Lopez-Marques R.L."/>
            <person name="Lindberg Moller B."/>
        </authorList>
    </citation>
    <scope>NUCLEOTIDE SEQUENCE</scope>
</reference>
<name>A0A4Y1R5T2_PRUDU</name>
<dbReference type="GO" id="GO:0016301">
    <property type="term" value="F:kinase activity"/>
    <property type="evidence" value="ECO:0007669"/>
    <property type="project" value="UniProtKB-KW"/>
</dbReference>
<dbReference type="InterPro" id="IPR036397">
    <property type="entry name" value="RNaseH_sf"/>
</dbReference>
<dbReference type="PROSITE" id="PS50994">
    <property type="entry name" value="INTEGRASE"/>
    <property type="match status" value="1"/>
</dbReference>
<keyword evidence="2" id="KW-0808">Transferase</keyword>
<dbReference type="GO" id="GO:0003676">
    <property type="term" value="F:nucleic acid binding"/>
    <property type="evidence" value="ECO:0007669"/>
    <property type="project" value="InterPro"/>
</dbReference>
<dbReference type="InterPro" id="IPR039537">
    <property type="entry name" value="Retrotran_Ty1/copia-like"/>
</dbReference>
<evidence type="ECO:0000259" key="1">
    <source>
        <dbReference type="PROSITE" id="PS50994"/>
    </source>
</evidence>
<dbReference type="PANTHER" id="PTHR42648:SF31">
    <property type="entry name" value="RNA-DIRECTED DNA POLYMERASE"/>
    <property type="match status" value="1"/>
</dbReference>
<dbReference type="InterPro" id="IPR001584">
    <property type="entry name" value="Integrase_cat-core"/>
</dbReference>
<accession>A0A4Y1R5T2</accession>
<proteinExistence type="predicted"/>
<dbReference type="SUPFAM" id="SSF53098">
    <property type="entry name" value="Ribonuclease H-like"/>
    <property type="match status" value="1"/>
</dbReference>
<keyword evidence="2" id="KW-0418">Kinase</keyword>
<gene>
    <name evidence="2" type="ORF">Prudu_009180</name>
</gene>
<sequence>MLQNPHPYLVLTCPLGLLPNHFCWHCTIQFRHHFRQSFIKVTNSLNCCAILFPTFCVLHDLATGKMIGSGKQRGGLYYMSPLRRAPVTCQVSHSSNLWHMRLGHPSPSRLKFLSPLLSSGTLSFDNICIVLSFGQQTRLPFPLSSISTHAPFDLLHCDIWGPHKHKFDTQHLLNLLLFLLIFFQTTGIEYQHTCVYTPQQNGFVERKHRHILTVARALLFQSQLPLPFWGECVLTIVYLIN</sequence>
<dbReference type="Pfam" id="PF13976">
    <property type="entry name" value="gag_pre-integrs"/>
    <property type="match status" value="1"/>
</dbReference>
<dbReference type="AlphaFoldDB" id="A0A4Y1R5T2"/>
<feature type="domain" description="Integrase catalytic" evidence="1">
    <location>
        <begin position="82"/>
        <end position="241"/>
    </location>
</feature>
<dbReference type="EMBL" id="AP019299">
    <property type="protein sequence ID" value="BBG99472.1"/>
    <property type="molecule type" value="Genomic_DNA"/>
</dbReference>